<dbReference type="Proteomes" id="UP001234989">
    <property type="component" value="Chromosome 4"/>
</dbReference>
<gene>
    <name evidence="1" type="ORF">MTR67_017484</name>
</gene>
<proteinExistence type="predicted"/>
<name>A0AAF0TLV6_SOLVR</name>
<sequence length="55" mass="6580">MVHDAARTSILSKNWRCIWGKLPNLVLDKQFYMELAKKISKCRQRNNRYDSLTTH</sequence>
<evidence type="ECO:0000313" key="2">
    <source>
        <dbReference type="Proteomes" id="UP001234989"/>
    </source>
</evidence>
<dbReference type="EMBL" id="CP133615">
    <property type="protein sequence ID" value="WMV24099.1"/>
    <property type="molecule type" value="Genomic_DNA"/>
</dbReference>
<protein>
    <submittedName>
        <fullName evidence="1">Uncharacterized protein</fullName>
    </submittedName>
</protein>
<evidence type="ECO:0000313" key="1">
    <source>
        <dbReference type="EMBL" id="WMV24099.1"/>
    </source>
</evidence>
<reference evidence="1" key="1">
    <citation type="submission" date="2023-08" db="EMBL/GenBank/DDBJ databases">
        <title>A de novo genome assembly of Solanum verrucosum Schlechtendal, a Mexican diploid species geographically isolated from the other diploid A-genome species in potato relatives.</title>
        <authorList>
            <person name="Hosaka K."/>
        </authorList>
    </citation>
    <scope>NUCLEOTIDE SEQUENCE</scope>
    <source>
        <tissue evidence="1">Young leaves</tissue>
    </source>
</reference>
<accession>A0AAF0TLV6</accession>
<organism evidence="1 2">
    <name type="scientific">Solanum verrucosum</name>
    <dbReference type="NCBI Taxonomy" id="315347"/>
    <lineage>
        <taxon>Eukaryota</taxon>
        <taxon>Viridiplantae</taxon>
        <taxon>Streptophyta</taxon>
        <taxon>Embryophyta</taxon>
        <taxon>Tracheophyta</taxon>
        <taxon>Spermatophyta</taxon>
        <taxon>Magnoliopsida</taxon>
        <taxon>eudicotyledons</taxon>
        <taxon>Gunneridae</taxon>
        <taxon>Pentapetalae</taxon>
        <taxon>asterids</taxon>
        <taxon>lamiids</taxon>
        <taxon>Solanales</taxon>
        <taxon>Solanaceae</taxon>
        <taxon>Solanoideae</taxon>
        <taxon>Solaneae</taxon>
        <taxon>Solanum</taxon>
    </lineage>
</organism>
<dbReference type="AlphaFoldDB" id="A0AAF0TLV6"/>
<keyword evidence="2" id="KW-1185">Reference proteome</keyword>